<dbReference type="VEuPathDB" id="CryptoDB:Cvel_25993"/>
<sequence length="459" mass="51673">MWGDLDTPEALRRSEQCLEAAVTVARAQAEGLETAEKRFEEDRQLIRVLDALEAMEKGEYEAAQDRLAALLRSLIEEQNVEAESSDALVRLASDWKDRYNLFLMLVYRELSVHLQRLGIERKIGVPDGAIQKLCSAIRTVPGRYGDGSDQKRADKFRQSPLHAFEFFEFCVWDAVDDFVNEVMAENERTGSLEDSCSRALGTDDLHTATDGLHEWWTGWDMGGFLDAAAATLPASDSESESEIKSAIEKWYFLHPLNRSVLHWLVGAAVGLLTERHGKDSERVVNFLNKLGDFLEMDEADGGEAVSSKVSEMREKARKEVKNALKLRNRGNCCLLSEIPPSFKEHRTLERHFQRERLQLCSANVTREHINTQKVFPQILCENLLETAGRNGDAGKICVVPEASSSESPRRQILFKESLAESLDPARPPPIMLLELFLWFDTATGNATGKKQFDIAETLS</sequence>
<gene>
    <name evidence="1" type="ORF">Cvel_25993</name>
</gene>
<dbReference type="AlphaFoldDB" id="A0A0G4HC60"/>
<reference evidence="1" key="1">
    <citation type="submission" date="2014-11" db="EMBL/GenBank/DDBJ databases">
        <authorList>
            <person name="Otto D Thomas"/>
            <person name="Naeem Raeece"/>
        </authorList>
    </citation>
    <scope>NUCLEOTIDE SEQUENCE</scope>
</reference>
<organism evidence="1">
    <name type="scientific">Chromera velia CCMP2878</name>
    <dbReference type="NCBI Taxonomy" id="1169474"/>
    <lineage>
        <taxon>Eukaryota</taxon>
        <taxon>Sar</taxon>
        <taxon>Alveolata</taxon>
        <taxon>Colpodellida</taxon>
        <taxon>Chromeraceae</taxon>
        <taxon>Chromera</taxon>
    </lineage>
</organism>
<evidence type="ECO:0000313" key="1">
    <source>
        <dbReference type="EMBL" id="CEM41407.1"/>
    </source>
</evidence>
<protein>
    <submittedName>
        <fullName evidence="1">Uncharacterized protein</fullName>
    </submittedName>
</protein>
<name>A0A0G4HC60_9ALVE</name>
<dbReference type="EMBL" id="CDMZ01002228">
    <property type="protein sequence ID" value="CEM41407.1"/>
    <property type="molecule type" value="Genomic_DNA"/>
</dbReference>
<dbReference type="PhylomeDB" id="A0A0G4HC60"/>
<accession>A0A0G4HC60</accession>
<proteinExistence type="predicted"/>